<dbReference type="InterPro" id="IPR048764">
    <property type="entry name" value="PylC_N"/>
</dbReference>
<gene>
    <name evidence="3" type="ORF">C0175_05190</name>
</gene>
<comment type="caution">
    <text evidence="3">The sequence shown here is derived from an EMBL/GenBank/DDBJ whole genome shotgun (WGS) entry which is preliminary data.</text>
</comment>
<dbReference type="GO" id="GO:0005524">
    <property type="term" value="F:ATP binding"/>
    <property type="evidence" value="ECO:0007669"/>
    <property type="project" value="UniProtKB-UniRule"/>
</dbReference>
<keyword evidence="1" id="KW-0547">Nucleotide-binding</keyword>
<name>A0A2J6X4Z0_9BACT</name>
<evidence type="ECO:0000313" key="3">
    <source>
        <dbReference type="EMBL" id="PMP81581.1"/>
    </source>
</evidence>
<evidence type="ECO:0000313" key="4">
    <source>
        <dbReference type="Proteomes" id="UP000236910"/>
    </source>
</evidence>
<dbReference type="SUPFAM" id="SSF56059">
    <property type="entry name" value="Glutathione synthetase ATP-binding domain-like"/>
    <property type="match status" value="1"/>
</dbReference>
<feature type="domain" description="ATP-grasp" evidence="2">
    <location>
        <begin position="123"/>
        <end position="292"/>
    </location>
</feature>
<reference evidence="3 4" key="1">
    <citation type="submission" date="2018-01" db="EMBL/GenBank/DDBJ databases">
        <title>Metagenomic assembled genomes from two thermal pools in the Uzon Caldera, Kamchatka, Russia.</title>
        <authorList>
            <person name="Wilkins L."/>
            <person name="Ettinger C."/>
        </authorList>
    </citation>
    <scope>NUCLEOTIDE SEQUENCE [LARGE SCALE GENOMIC DNA]</scope>
    <source>
        <strain evidence="3">ARK-10</strain>
    </source>
</reference>
<organism evidence="3 4">
    <name type="scientific">Caldisericum exile</name>
    <dbReference type="NCBI Taxonomy" id="693075"/>
    <lineage>
        <taxon>Bacteria</taxon>
        <taxon>Pseudomonadati</taxon>
        <taxon>Caldisericota/Cryosericota group</taxon>
        <taxon>Caldisericota</taxon>
        <taxon>Caldisericia</taxon>
        <taxon>Caldisericales</taxon>
        <taxon>Caldisericaceae</taxon>
        <taxon>Caldisericum</taxon>
    </lineage>
</organism>
<dbReference type="Proteomes" id="UP000236910">
    <property type="component" value="Unassembled WGS sequence"/>
</dbReference>
<dbReference type="Pfam" id="PF21360">
    <property type="entry name" value="PylC-like_N"/>
    <property type="match status" value="1"/>
</dbReference>
<proteinExistence type="predicted"/>
<protein>
    <recommendedName>
        <fullName evidence="2">ATP-grasp domain-containing protein</fullName>
    </recommendedName>
</protein>
<sequence>MKKIRILLGSCGGLTGLYLSKLFRKSDYADFEIYGFDAESKNPTKFFVDKFFTVPNASNEEIFLNSLINLLNKEKIDIYFPLHSKEIRVVSKFEDRIRNSTDTKFIVSPYQSFLALDNKRNLYESLNKLGIRVPKIYSNEISPSDEEFPLFFKPESGSGSKGTMAVDTRAEFEILKKQKGLFLELLKGTEYTVDTICDQMGNLLGYNQRIRIKTLGGAAIITENNYEIDVGPYLQNIVKNFRVKGPANFQFFKTNKNEIVFTDVNLRFASGGLPLSVASGLNIPLLTVKLLLEDRINPEEYIPDKKHRIMYRYFEEIFEEEHDNL</sequence>
<dbReference type="Gene3D" id="3.30.470.20">
    <property type="entry name" value="ATP-grasp fold, B domain"/>
    <property type="match status" value="1"/>
</dbReference>
<dbReference type="InterPro" id="IPR011761">
    <property type="entry name" value="ATP-grasp"/>
</dbReference>
<dbReference type="GO" id="GO:0046872">
    <property type="term" value="F:metal ion binding"/>
    <property type="evidence" value="ECO:0007669"/>
    <property type="project" value="InterPro"/>
</dbReference>
<dbReference type="PROSITE" id="PS50975">
    <property type="entry name" value="ATP_GRASP"/>
    <property type="match status" value="1"/>
</dbReference>
<accession>A0A2J6X4Z0</accession>
<evidence type="ECO:0000259" key="2">
    <source>
        <dbReference type="PROSITE" id="PS50975"/>
    </source>
</evidence>
<dbReference type="EMBL" id="PNIX01000302">
    <property type="protein sequence ID" value="PMP81581.1"/>
    <property type="molecule type" value="Genomic_DNA"/>
</dbReference>
<keyword evidence="1" id="KW-0067">ATP-binding</keyword>
<dbReference type="Pfam" id="PF15632">
    <property type="entry name" value="ATPgrasp_Ter"/>
    <property type="match status" value="1"/>
</dbReference>
<dbReference type="Gene3D" id="3.40.50.20">
    <property type="match status" value="1"/>
</dbReference>
<dbReference type="AlphaFoldDB" id="A0A2J6X4Z0"/>
<evidence type="ECO:0000256" key="1">
    <source>
        <dbReference type="PROSITE-ProRule" id="PRU00409"/>
    </source>
</evidence>